<keyword evidence="1" id="KW-0813">Transport</keyword>
<dbReference type="GO" id="GO:0006368">
    <property type="term" value="P:transcription elongation by RNA polymerase II"/>
    <property type="evidence" value="ECO:0007669"/>
    <property type="project" value="UniProtKB-UniRule"/>
</dbReference>
<dbReference type="Proteomes" id="UP000193067">
    <property type="component" value="Unassembled WGS sequence"/>
</dbReference>
<organism evidence="2 3">
    <name type="scientific">Trametes coccinea (strain BRFM310)</name>
    <name type="common">Pycnoporus coccineus</name>
    <dbReference type="NCBI Taxonomy" id="1353009"/>
    <lineage>
        <taxon>Eukaryota</taxon>
        <taxon>Fungi</taxon>
        <taxon>Dikarya</taxon>
        <taxon>Basidiomycota</taxon>
        <taxon>Agaricomycotina</taxon>
        <taxon>Agaricomycetes</taxon>
        <taxon>Polyporales</taxon>
        <taxon>Polyporaceae</taxon>
        <taxon>Trametes</taxon>
    </lineage>
</organism>
<comment type="similarity">
    <text evidence="1">Belongs to the ENY2 family.</text>
</comment>
<evidence type="ECO:0000313" key="2">
    <source>
        <dbReference type="EMBL" id="OSD00326.1"/>
    </source>
</evidence>
<protein>
    <recommendedName>
        <fullName evidence="1">Transcription and mRNA export factor SUS1</fullName>
    </recommendedName>
</protein>
<dbReference type="PANTHER" id="PTHR12514">
    <property type="entry name" value="ENHANCER OF YELLOW 2 TRANSCRIPTION FACTOR"/>
    <property type="match status" value="1"/>
</dbReference>
<dbReference type="GO" id="GO:0000124">
    <property type="term" value="C:SAGA complex"/>
    <property type="evidence" value="ECO:0007669"/>
    <property type="project" value="UniProtKB-UniRule"/>
</dbReference>
<dbReference type="GO" id="GO:0005643">
    <property type="term" value="C:nuclear pore"/>
    <property type="evidence" value="ECO:0007669"/>
    <property type="project" value="UniProtKB-UniRule"/>
</dbReference>
<keyword evidence="3" id="KW-1185">Reference proteome</keyword>
<evidence type="ECO:0000313" key="3">
    <source>
        <dbReference type="Proteomes" id="UP000193067"/>
    </source>
</evidence>
<name>A0A1Y2IGL1_TRAC3</name>
<keyword evidence="1" id="KW-0010">Activator</keyword>
<keyword evidence="1" id="KW-0811">Translocation</keyword>
<keyword evidence="1" id="KW-0805">Transcription regulation</keyword>
<dbReference type="EMBL" id="KZ084119">
    <property type="protein sequence ID" value="OSD00326.1"/>
    <property type="molecule type" value="Genomic_DNA"/>
</dbReference>
<dbReference type="GO" id="GO:0000932">
    <property type="term" value="C:P-body"/>
    <property type="evidence" value="ECO:0007669"/>
    <property type="project" value="UniProtKB-SubCell"/>
</dbReference>
<accession>A0A1Y2IGL1</accession>
<sequence>MPSTVAPKDGRNAALYAPLKRRMLETGDWDRIAARLARELNESGWVDKFKDQSKEMARAAEATGGVSVETLLAELWPQAEEEVPSAVRHEMVGVIRKVLEKQIEF</sequence>
<dbReference type="AlphaFoldDB" id="A0A1Y2IGL1"/>
<proteinExistence type="inferred from homology"/>
<keyword evidence="1" id="KW-0804">Transcription</keyword>
<dbReference type="OrthoDB" id="6221744at2759"/>
<evidence type="ECO:0000256" key="1">
    <source>
        <dbReference type="HAMAP-Rule" id="MF_03046"/>
    </source>
</evidence>
<keyword evidence="1" id="KW-0539">Nucleus</keyword>
<dbReference type="GO" id="GO:0005654">
    <property type="term" value="C:nucleoplasm"/>
    <property type="evidence" value="ECO:0007669"/>
    <property type="project" value="UniProtKB-SubCell"/>
</dbReference>
<dbReference type="Gene3D" id="1.10.246.140">
    <property type="match status" value="1"/>
</dbReference>
<reference evidence="2 3" key="1">
    <citation type="journal article" date="2015" name="Biotechnol. Biofuels">
        <title>Enhanced degradation of softwood versus hardwood by the white-rot fungus Pycnoporus coccineus.</title>
        <authorList>
            <person name="Couturier M."/>
            <person name="Navarro D."/>
            <person name="Chevret D."/>
            <person name="Henrissat B."/>
            <person name="Piumi F."/>
            <person name="Ruiz-Duenas F.J."/>
            <person name="Martinez A.T."/>
            <person name="Grigoriev I.V."/>
            <person name="Riley R."/>
            <person name="Lipzen A."/>
            <person name="Berrin J.G."/>
            <person name="Master E.R."/>
            <person name="Rosso M.N."/>
        </authorList>
    </citation>
    <scope>NUCLEOTIDE SEQUENCE [LARGE SCALE GENOMIC DNA]</scope>
    <source>
        <strain evidence="2 3">BRFM310</strain>
    </source>
</reference>
<dbReference type="InterPro" id="IPR038212">
    <property type="entry name" value="TF_EnY2_sf"/>
</dbReference>
<dbReference type="STRING" id="1353009.A0A1Y2IGL1"/>
<dbReference type="Pfam" id="PF10163">
    <property type="entry name" value="EnY2"/>
    <property type="match status" value="1"/>
</dbReference>
<comment type="function">
    <text evidence="1">Involved in mRNA export coupled transcription activation by association with both the TREX-2 and the SAGA complexes. At the promoters, SAGA is required for recruitment of the basal transcription machinery. It influences RNA polymerase II transcriptional activity through different activities such as TBP interaction and promoter selectivity, interaction with transcription activators, and chromatin modification through histone acetylation and deubiquitination. Within the SAGA complex, participates to a subcomplex required for deubiquitination of H2B and for the maintenance of steady-state H3 methylation levels. The TREX-2 complex functions in docking export-competent ribonucleoprotein particles (mRNPs) to the nuclear entrance of the nuclear pore complex (nuclear basket). TREX-2 participates in mRNA export and accurate chromatin positioning in the nucleus by tethering genes to the nuclear periphery. May also be involved in cytoplasmic mRNA decay by interaction with components of P-bodies.</text>
</comment>
<keyword evidence="1" id="KW-0653">Protein transport</keyword>
<dbReference type="HAMAP" id="MF_03046">
    <property type="entry name" value="ENY2_Sus1"/>
    <property type="match status" value="1"/>
</dbReference>
<dbReference type="GO" id="GO:0015031">
    <property type="term" value="P:protein transport"/>
    <property type="evidence" value="ECO:0007669"/>
    <property type="project" value="UniProtKB-KW"/>
</dbReference>
<keyword evidence="1" id="KW-0509">mRNA transport</keyword>
<gene>
    <name evidence="1" type="primary">SUS1</name>
    <name evidence="2" type="ORF">PYCCODRAFT_1393640</name>
</gene>
<keyword evidence="1" id="KW-0963">Cytoplasm</keyword>
<comment type="subunit">
    <text evidence="1">Component of the nuclear pore complex (NPC)-associated TREX-2 complex (transcription and export complex 2), composed of at least SUS1, SAC3, THP1, SEM1, and CDC31. TREX-2 contains 2 SUS1 chains. The TREX-2 complex interacts with the nucleoporin NUP1. Component of the 1.8 MDa SAGA transcription coactivator-HAT complex. SAGA is built of 5 distinct domains with specialized functions. Within the SAGA complex, SUS1, SGF11, SGF73 and UBP8 form an additional subcomplex of SAGA called the DUB module (deubiquitination module). Interacts directly with THP1, SAC3, SGF11, and with the RNA polymerase II.</text>
</comment>
<dbReference type="GO" id="GO:0006325">
    <property type="term" value="P:chromatin organization"/>
    <property type="evidence" value="ECO:0007669"/>
    <property type="project" value="UniProtKB-KW"/>
</dbReference>
<dbReference type="GO" id="GO:0070390">
    <property type="term" value="C:transcription export complex 2"/>
    <property type="evidence" value="ECO:0007669"/>
    <property type="project" value="UniProtKB-UniRule"/>
</dbReference>
<dbReference type="GO" id="GO:0003713">
    <property type="term" value="F:transcription coactivator activity"/>
    <property type="evidence" value="ECO:0007669"/>
    <property type="project" value="UniProtKB-UniRule"/>
</dbReference>
<keyword evidence="1" id="KW-0156">Chromatin regulator</keyword>
<comment type="subcellular location">
    <subcellularLocation>
        <location evidence="1">Nucleus</location>
        <location evidence="1">Nucleoplasm</location>
    </subcellularLocation>
    <subcellularLocation>
        <location evidence="1">Cytoplasm</location>
        <location evidence="1">P-body</location>
    </subcellularLocation>
</comment>
<dbReference type="InterPro" id="IPR018783">
    <property type="entry name" value="TF_ENY2"/>
</dbReference>
<dbReference type="GO" id="GO:0071819">
    <property type="term" value="C:DUBm complex"/>
    <property type="evidence" value="ECO:0007669"/>
    <property type="project" value="UniProtKB-UniRule"/>
</dbReference>
<dbReference type="GO" id="GO:0006406">
    <property type="term" value="P:mRNA export from nucleus"/>
    <property type="evidence" value="ECO:0007669"/>
    <property type="project" value="UniProtKB-UniRule"/>
</dbReference>